<dbReference type="PROSITE" id="PS51934">
    <property type="entry name" value="LRAT"/>
    <property type="match status" value="1"/>
</dbReference>
<keyword evidence="3" id="KW-0378">Hydrolase</keyword>
<dbReference type="GO" id="GO:0016410">
    <property type="term" value="F:N-acyltransferase activity"/>
    <property type="evidence" value="ECO:0007669"/>
    <property type="project" value="TreeGrafter"/>
</dbReference>
<comment type="caution">
    <text evidence="7">The sequence shown here is derived from an EMBL/GenBank/DDBJ whole genome shotgun (WGS) entry which is preliminary data.</text>
</comment>
<evidence type="ECO:0000313" key="7">
    <source>
        <dbReference type="EMBL" id="GFN81779.1"/>
    </source>
</evidence>
<dbReference type="InterPro" id="IPR007053">
    <property type="entry name" value="LRAT_dom"/>
</dbReference>
<feature type="domain" description="LRAT" evidence="6">
    <location>
        <begin position="22"/>
        <end position="143"/>
    </location>
</feature>
<evidence type="ECO:0000259" key="6">
    <source>
        <dbReference type="PROSITE" id="PS51934"/>
    </source>
</evidence>
<proteinExistence type="inferred from homology"/>
<evidence type="ECO:0000256" key="2">
    <source>
        <dbReference type="ARBA" id="ARBA00022679"/>
    </source>
</evidence>
<protein>
    <submittedName>
        <fullName evidence="7">Hras-like suppressor 3</fullName>
    </submittedName>
</protein>
<dbReference type="PANTHER" id="PTHR13943">
    <property type="entry name" value="HRAS-LIKE SUPPRESSOR - RELATED"/>
    <property type="match status" value="1"/>
</dbReference>
<dbReference type="AlphaFoldDB" id="A0AAV3YGD7"/>
<dbReference type="EMBL" id="BLXT01000945">
    <property type="protein sequence ID" value="GFN81779.1"/>
    <property type="molecule type" value="Genomic_DNA"/>
</dbReference>
<keyword evidence="8" id="KW-1185">Reference proteome</keyword>
<sequence length="182" mass="20393">MQKALNRAHNQTVLFELEPGDLVKFPRGPYSHWAVYLGNEEVVHLAGVDNDGINAKIRPEHLFTISGVKFNKAAVCIDNFWDVVEDSRAEKNNKGDRKHKPLPRREILARATSKLGEVAYNVIFSNCEHFARWCRNDIFKSEQVDDVMTGAAVVGGAVLAGAAVYAICKWWGATPEKESKRK</sequence>
<keyword evidence="5" id="KW-1133">Transmembrane helix</keyword>
<gene>
    <name evidence="7" type="ORF">PoB_000828500</name>
</gene>
<dbReference type="PANTHER" id="PTHR13943:SF77">
    <property type="entry name" value="LRAT DOMAIN-CONTAINING PROTEIN"/>
    <property type="match status" value="1"/>
</dbReference>
<dbReference type="InterPro" id="IPR051496">
    <property type="entry name" value="H-rev107_PLA/AT"/>
</dbReference>
<comment type="similarity">
    <text evidence="1">Belongs to the H-rev107 family.</text>
</comment>
<dbReference type="GO" id="GO:0008970">
    <property type="term" value="F:phospholipase A1 activity"/>
    <property type="evidence" value="ECO:0007669"/>
    <property type="project" value="TreeGrafter"/>
</dbReference>
<dbReference type="Proteomes" id="UP000735302">
    <property type="component" value="Unassembled WGS sequence"/>
</dbReference>
<evidence type="ECO:0000256" key="4">
    <source>
        <dbReference type="ARBA" id="ARBA00023098"/>
    </source>
</evidence>
<evidence type="ECO:0000313" key="8">
    <source>
        <dbReference type="Proteomes" id="UP000735302"/>
    </source>
</evidence>
<dbReference type="GO" id="GO:0005737">
    <property type="term" value="C:cytoplasm"/>
    <property type="evidence" value="ECO:0007669"/>
    <property type="project" value="TreeGrafter"/>
</dbReference>
<feature type="transmembrane region" description="Helical" evidence="5">
    <location>
        <begin position="147"/>
        <end position="172"/>
    </location>
</feature>
<evidence type="ECO:0000256" key="3">
    <source>
        <dbReference type="ARBA" id="ARBA00022801"/>
    </source>
</evidence>
<dbReference type="GO" id="GO:0070292">
    <property type="term" value="P:N-acylphosphatidylethanolamine metabolic process"/>
    <property type="evidence" value="ECO:0007669"/>
    <property type="project" value="TreeGrafter"/>
</dbReference>
<organism evidence="7 8">
    <name type="scientific">Plakobranchus ocellatus</name>
    <dbReference type="NCBI Taxonomy" id="259542"/>
    <lineage>
        <taxon>Eukaryota</taxon>
        <taxon>Metazoa</taxon>
        <taxon>Spiralia</taxon>
        <taxon>Lophotrochozoa</taxon>
        <taxon>Mollusca</taxon>
        <taxon>Gastropoda</taxon>
        <taxon>Heterobranchia</taxon>
        <taxon>Euthyneura</taxon>
        <taxon>Panpulmonata</taxon>
        <taxon>Sacoglossa</taxon>
        <taxon>Placobranchoidea</taxon>
        <taxon>Plakobranchidae</taxon>
        <taxon>Plakobranchus</taxon>
    </lineage>
</organism>
<keyword evidence="5" id="KW-0812">Transmembrane</keyword>
<accession>A0AAV3YGD7</accession>
<evidence type="ECO:0000256" key="1">
    <source>
        <dbReference type="ARBA" id="ARBA00007824"/>
    </source>
</evidence>
<evidence type="ECO:0000256" key="5">
    <source>
        <dbReference type="SAM" id="Phobius"/>
    </source>
</evidence>
<dbReference type="GO" id="GO:0004623">
    <property type="term" value="F:phospholipase A2 activity"/>
    <property type="evidence" value="ECO:0007669"/>
    <property type="project" value="TreeGrafter"/>
</dbReference>
<name>A0AAV3YGD7_9GAST</name>
<keyword evidence="4" id="KW-0443">Lipid metabolism</keyword>
<dbReference type="Gene3D" id="3.90.1720.10">
    <property type="entry name" value="endopeptidase domain like (from Nostoc punctiforme)"/>
    <property type="match status" value="1"/>
</dbReference>
<keyword evidence="2" id="KW-0808">Transferase</keyword>
<keyword evidence="5" id="KW-0472">Membrane</keyword>
<reference evidence="7 8" key="1">
    <citation type="journal article" date="2021" name="Elife">
        <title>Chloroplast acquisition without the gene transfer in kleptoplastic sea slugs, Plakobranchus ocellatus.</title>
        <authorList>
            <person name="Maeda T."/>
            <person name="Takahashi S."/>
            <person name="Yoshida T."/>
            <person name="Shimamura S."/>
            <person name="Takaki Y."/>
            <person name="Nagai Y."/>
            <person name="Toyoda A."/>
            <person name="Suzuki Y."/>
            <person name="Arimoto A."/>
            <person name="Ishii H."/>
            <person name="Satoh N."/>
            <person name="Nishiyama T."/>
            <person name="Hasebe M."/>
            <person name="Maruyama T."/>
            <person name="Minagawa J."/>
            <person name="Obokata J."/>
            <person name="Shigenobu S."/>
        </authorList>
    </citation>
    <scope>NUCLEOTIDE SEQUENCE [LARGE SCALE GENOMIC DNA]</scope>
</reference>
<dbReference type="Pfam" id="PF04970">
    <property type="entry name" value="LRAT"/>
    <property type="match status" value="1"/>
</dbReference>